<keyword evidence="4" id="KW-1185">Reference proteome</keyword>
<proteinExistence type="predicted"/>
<dbReference type="Proteomes" id="UP000440578">
    <property type="component" value="Unassembled WGS sequence"/>
</dbReference>
<organism evidence="3 4">
    <name type="scientific">Amphibalanus amphitrite</name>
    <name type="common">Striped barnacle</name>
    <name type="synonym">Balanus amphitrite</name>
    <dbReference type="NCBI Taxonomy" id="1232801"/>
    <lineage>
        <taxon>Eukaryota</taxon>
        <taxon>Metazoa</taxon>
        <taxon>Ecdysozoa</taxon>
        <taxon>Arthropoda</taxon>
        <taxon>Crustacea</taxon>
        <taxon>Multicrustacea</taxon>
        <taxon>Cirripedia</taxon>
        <taxon>Thoracica</taxon>
        <taxon>Thoracicalcarea</taxon>
        <taxon>Balanomorpha</taxon>
        <taxon>Balanoidea</taxon>
        <taxon>Balanidae</taxon>
        <taxon>Amphibalaninae</taxon>
        <taxon>Amphibalanus</taxon>
    </lineage>
</organism>
<protein>
    <submittedName>
        <fullName evidence="3">SH3 and multiple ankyrin repeat domains protein 2</fullName>
    </submittedName>
</protein>
<dbReference type="GO" id="GO:0045211">
    <property type="term" value="C:postsynaptic membrane"/>
    <property type="evidence" value="ECO:0007669"/>
    <property type="project" value="TreeGrafter"/>
</dbReference>
<dbReference type="PANTHER" id="PTHR24135:SF28">
    <property type="entry name" value="LD13733P"/>
    <property type="match status" value="1"/>
</dbReference>
<feature type="compositionally biased region" description="Polar residues" evidence="1">
    <location>
        <begin position="408"/>
        <end position="420"/>
    </location>
</feature>
<feature type="compositionally biased region" description="Low complexity" evidence="1">
    <location>
        <begin position="615"/>
        <end position="628"/>
    </location>
</feature>
<feature type="compositionally biased region" description="Low complexity" evidence="1">
    <location>
        <begin position="670"/>
        <end position="683"/>
    </location>
</feature>
<dbReference type="Pfam" id="PF00536">
    <property type="entry name" value="SAM_1"/>
    <property type="match status" value="1"/>
</dbReference>
<evidence type="ECO:0000313" key="4">
    <source>
        <dbReference type="Proteomes" id="UP000440578"/>
    </source>
</evidence>
<evidence type="ECO:0000313" key="3">
    <source>
        <dbReference type="EMBL" id="KAF0292605.1"/>
    </source>
</evidence>
<dbReference type="AlphaFoldDB" id="A0A6A4VFC1"/>
<feature type="compositionally biased region" description="Low complexity" evidence="1">
    <location>
        <begin position="865"/>
        <end position="887"/>
    </location>
</feature>
<feature type="compositionally biased region" description="Low complexity" evidence="1">
    <location>
        <begin position="693"/>
        <end position="719"/>
    </location>
</feature>
<feature type="compositionally biased region" description="Low complexity" evidence="1">
    <location>
        <begin position="519"/>
        <end position="536"/>
    </location>
</feature>
<dbReference type="InterPro" id="IPR001660">
    <property type="entry name" value="SAM"/>
</dbReference>
<gene>
    <name evidence="3" type="primary">Shank2</name>
    <name evidence="3" type="ORF">FJT64_009424</name>
</gene>
<feature type="region of interest" description="Disordered" evidence="1">
    <location>
        <begin position="73"/>
        <end position="99"/>
    </location>
</feature>
<dbReference type="GO" id="GO:0030160">
    <property type="term" value="F:synaptic receptor adaptor activity"/>
    <property type="evidence" value="ECO:0007669"/>
    <property type="project" value="TreeGrafter"/>
</dbReference>
<sequence length="1015" mass="105916">MPTSARLRSNLGTTSAGCRINGVDVAQESHELVVEQIRRAGDLVAMTVVSLPDPSQLAPAAADRPRQFCTLPRHVSAGAGRRPPVPPLPPKRDPKTTLSVGRARARSLFNNYPEIDALDRAIHDYDSEGRSTNSSSVDSETYKVPSAGVPVASIRTRPASSRLTSRELEELFARQGSAPRYPPTAGQGGPRVYASVAEMKRHKGKKPKGGPLESVYVGDSGSLSKAFHSTPDLQSAASWMARRRSHSQEDLHALQHGPGARLAPRPAWSSSEHLYGRARRASTDTASETSDHSSSRGGVGRRMRQLKLRGRAVAAGASAAVLSGGVAPAGPLLTDAEYAVPPPIGDGSARRVPSTFRPSSDAKLYASPTELKTLAFHDGAAPMRGRLQPQQRSRSVPPPARDADRTDQPLSDETTPTNAAPPSELYARPLRRSTSQPADEELPPPPPAALLKPPPSPRSSHPAPAAGEQPARPSPPPAGGGSNLQTLLAEKVAERRRRLSVGDVRGGPAGAAPPPAECPPARDAPAPAECPPARDALAAGDRVQQVTRIQVGKKQMPSGIPSPTKTVPQGMTKSHTIGTLSGTDLRSARAKLRSARQPPGLPGAAPRRQQEEADSSSSGVSSDQDQAQPPKYVTFIPTEGGSYTRRRDDSGESESSDDTSDRTWILSSERGGPPARPAAAAPPTKSSSIPCLSTAHAKTAAPTTPPASSLSASSGAAKPVSITVPGGRPARQRRQLRFGGTTTVVITGSGAHGTDTEAERHPAHNTDTEAERHPAHGTAADDERSIEDSLREIEQHVSQLGGGAAAAAAVVPPPPGFGGDGLLLAPPPEFSDPAGHKAPAPRPPPKPAAESQSRLVKPRSLAVRSRSPAGAGTSPSAALSSPSGAGSVTAGASPARASSGIPRPDGARRHSAGSPSKIPSASRPRPAAGAHVKNRFRTVPVSQWSVEDTADWLESLFMPEYKARFAEAEVDGARLLQLDGPALAQLGVKRMGHRLNIEKSLKRLTVAARVGIAGR</sequence>
<dbReference type="GO" id="GO:0014069">
    <property type="term" value="C:postsynaptic density"/>
    <property type="evidence" value="ECO:0007669"/>
    <property type="project" value="TreeGrafter"/>
</dbReference>
<reference evidence="3 4" key="1">
    <citation type="submission" date="2019-07" db="EMBL/GenBank/DDBJ databases">
        <title>Draft genome assembly of a fouling barnacle, Amphibalanus amphitrite (Darwin, 1854): The first reference genome for Thecostraca.</title>
        <authorList>
            <person name="Kim W."/>
        </authorList>
    </citation>
    <scope>NUCLEOTIDE SEQUENCE [LARGE SCALE GENOMIC DNA]</scope>
    <source>
        <strain evidence="3">SNU_AA5</strain>
        <tissue evidence="3">Soma without cirri and trophi</tissue>
    </source>
</reference>
<dbReference type="GO" id="GO:0035255">
    <property type="term" value="F:ionotropic glutamate receptor binding"/>
    <property type="evidence" value="ECO:0007669"/>
    <property type="project" value="TreeGrafter"/>
</dbReference>
<evidence type="ECO:0000256" key="1">
    <source>
        <dbReference type="SAM" id="MobiDB-lite"/>
    </source>
</evidence>
<feature type="compositionally biased region" description="Low complexity" evidence="1">
    <location>
        <begin position="739"/>
        <end position="749"/>
    </location>
</feature>
<dbReference type="PANTHER" id="PTHR24135">
    <property type="entry name" value="SH3 AND MULTIPLE ANKYRIN REPEAT DOMAINS PROTEIN"/>
    <property type="match status" value="1"/>
</dbReference>
<dbReference type="OrthoDB" id="445896at2759"/>
<dbReference type="PROSITE" id="PS50105">
    <property type="entry name" value="SAM_DOMAIN"/>
    <property type="match status" value="1"/>
</dbReference>
<dbReference type="SMART" id="SM00454">
    <property type="entry name" value="SAM"/>
    <property type="match status" value="1"/>
</dbReference>
<dbReference type="GO" id="GO:0043197">
    <property type="term" value="C:dendritic spine"/>
    <property type="evidence" value="ECO:0007669"/>
    <property type="project" value="TreeGrafter"/>
</dbReference>
<feature type="region of interest" description="Disordered" evidence="1">
    <location>
        <begin position="375"/>
        <end position="934"/>
    </location>
</feature>
<dbReference type="EMBL" id="VIIS01001802">
    <property type="protein sequence ID" value="KAF0292605.1"/>
    <property type="molecule type" value="Genomic_DNA"/>
</dbReference>
<dbReference type="InterPro" id="IPR051569">
    <property type="entry name" value="SHANK"/>
</dbReference>
<comment type="caution">
    <text evidence="3">The sequence shown here is derived from an EMBL/GenBank/DDBJ whole genome shotgun (WGS) entry which is preliminary data.</text>
</comment>
<evidence type="ECO:0000259" key="2">
    <source>
        <dbReference type="PROSITE" id="PS50105"/>
    </source>
</evidence>
<feature type="compositionally biased region" description="Basic and acidic residues" evidence="1">
    <location>
        <begin position="754"/>
        <end position="795"/>
    </location>
</feature>
<feature type="compositionally biased region" description="Polar residues" evidence="1">
    <location>
        <begin position="561"/>
        <end position="584"/>
    </location>
</feature>
<dbReference type="Gene3D" id="1.10.150.50">
    <property type="entry name" value="Transcription Factor, Ets-1"/>
    <property type="match status" value="1"/>
</dbReference>
<dbReference type="SUPFAM" id="SSF47769">
    <property type="entry name" value="SAM/Pointed domain"/>
    <property type="match status" value="1"/>
</dbReference>
<feature type="region of interest" description="Disordered" evidence="1">
    <location>
        <begin position="247"/>
        <end position="303"/>
    </location>
</feature>
<feature type="compositionally biased region" description="Low complexity" evidence="1">
    <location>
        <begin position="386"/>
        <end position="395"/>
    </location>
</feature>
<dbReference type="InterPro" id="IPR013761">
    <property type="entry name" value="SAM/pointed_sf"/>
</dbReference>
<feature type="domain" description="SAM" evidence="2">
    <location>
        <begin position="944"/>
        <end position="1007"/>
    </location>
</feature>
<name>A0A6A4VFC1_AMPAM</name>
<feature type="compositionally biased region" description="Low complexity" evidence="1">
    <location>
        <begin position="914"/>
        <end position="930"/>
    </location>
</feature>
<accession>A0A6A4VFC1</accession>
<feature type="compositionally biased region" description="Pro residues" evidence="1">
    <location>
        <begin position="443"/>
        <end position="457"/>
    </location>
</feature>